<evidence type="ECO:0000256" key="1">
    <source>
        <dbReference type="SAM" id="MobiDB-lite"/>
    </source>
</evidence>
<feature type="region of interest" description="Disordered" evidence="1">
    <location>
        <begin position="1"/>
        <end position="82"/>
    </location>
</feature>
<proteinExistence type="predicted"/>
<sequence>MGKLRQHVGKVHRQSQRHGARAGQSARFEAVRFRRTEQSARPQTANSLLSGRKSDGGNVGTRGADPQRRTRADSGKLPQLLGPLPKLDQLEVLARDVFLHEASGRDRAASVGS</sequence>
<feature type="compositionally biased region" description="Basic and acidic residues" evidence="1">
    <location>
        <begin position="29"/>
        <end position="38"/>
    </location>
</feature>
<reference evidence="2" key="1">
    <citation type="submission" date="2021-05" db="EMBL/GenBank/DDBJ databases">
        <authorList>
            <person name="Alioto T."/>
            <person name="Alioto T."/>
            <person name="Gomez Garrido J."/>
        </authorList>
    </citation>
    <scope>NUCLEOTIDE SEQUENCE</scope>
</reference>
<feature type="compositionally biased region" description="Basic residues" evidence="1">
    <location>
        <begin position="1"/>
        <end position="20"/>
    </location>
</feature>
<name>A0A8D8FCP5_CULPI</name>
<feature type="compositionally biased region" description="Basic and acidic residues" evidence="1">
    <location>
        <begin position="65"/>
        <end position="74"/>
    </location>
</feature>
<dbReference type="EMBL" id="HBUE01059103">
    <property type="protein sequence ID" value="CAG6467772.1"/>
    <property type="molecule type" value="Transcribed_RNA"/>
</dbReference>
<accession>A0A8D8FCP5</accession>
<feature type="compositionally biased region" description="Polar residues" evidence="1">
    <location>
        <begin position="39"/>
        <end position="49"/>
    </location>
</feature>
<dbReference type="AlphaFoldDB" id="A0A8D8FCP5"/>
<protein>
    <submittedName>
        <fullName evidence="2">(northern house mosquito) hypothetical protein</fullName>
    </submittedName>
</protein>
<evidence type="ECO:0000313" key="2">
    <source>
        <dbReference type="EMBL" id="CAG6467772.1"/>
    </source>
</evidence>
<organism evidence="2">
    <name type="scientific">Culex pipiens</name>
    <name type="common">House mosquito</name>
    <dbReference type="NCBI Taxonomy" id="7175"/>
    <lineage>
        <taxon>Eukaryota</taxon>
        <taxon>Metazoa</taxon>
        <taxon>Ecdysozoa</taxon>
        <taxon>Arthropoda</taxon>
        <taxon>Hexapoda</taxon>
        <taxon>Insecta</taxon>
        <taxon>Pterygota</taxon>
        <taxon>Neoptera</taxon>
        <taxon>Endopterygota</taxon>
        <taxon>Diptera</taxon>
        <taxon>Nematocera</taxon>
        <taxon>Culicoidea</taxon>
        <taxon>Culicidae</taxon>
        <taxon>Culicinae</taxon>
        <taxon>Culicini</taxon>
        <taxon>Culex</taxon>
        <taxon>Culex</taxon>
    </lineage>
</organism>